<protein>
    <submittedName>
        <fullName evidence="2">Uncharacterized protein</fullName>
    </submittedName>
</protein>
<evidence type="ECO:0000256" key="1">
    <source>
        <dbReference type="SAM" id="Phobius"/>
    </source>
</evidence>
<accession>A0ABU8ZN50</accession>
<dbReference type="RefSeq" id="WP_340469217.1">
    <property type="nucleotide sequence ID" value="NZ_JBANBB010000001.1"/>
</dbReference>
<keyword evidence="1" id="KW-1133">Transmembrane helix</keyword>
<keyword evidence="1" id="KW-0812">Transmembrane</keyword>
<organism evidence="2 3">
    <name type="scientific">Bifidobacterium favimelis</name>
    <dbReference type="NCBI Taxonomy" id="3122979"/>
    <lineage>
        <taxon>Bacteria</taxon>
        <taxon>Bacillati</taxon>
        <taxon>Actinomycetota</taxon>
        <taxon>Actinomycetes</taxon>
        <taxon>Bifidobacteriales</taxon>
        <taxon>Bifidobacteriaceae</taxon>
        <taxon>Bifidobacterium</taxon>
    </lineage>
</organism>
<dbReference type="Proteomes" id="UP001373159">
    <property type="component" value="Unassembled WGS sequence"/>
</dbReference>
<gene>
    <name evidence="2" type="ORF">V8P97_04235</name>
</gene>
<comment type="caution">
    <text evidence="2">The sequence shown here is derived from an EMBL/GenBank/DDBJ whole genome shotgun (WGS) entry which is preliminary data.</text>
</comment>
<sequence length="106" mass="12060">MPGWIWIVLVVFMVAILVIGCAYAIMHAVAAGKVVSAMSEEVSRHMPDLDDGKRTASDEDQAPFFTQPISVASHRYARAHAGKLIRRDRSRLRHESIWVRWARFNK</sequence>
<name>A0ABU8ZN50_9BIFI</name>
<keyword evidence="1" id="KW-0472">Membrane</keyword>
<evidence type="ECO:0000313" key="2">
    <source>
        <dbReference type="EMBL" id="MEK0306672.1"/>
    </source>
</evidence>
<keyword evidence="3" id="KW-1185">Reference proteome</keyword>
<feature type="transmembrane region" description="Helical" evidence="1">
    <location>
        <begin position="6"/>
        <end position="26"/>
    </location>
</feature>
<reference evidence="2 3" key="1">
    <citation type="submission" date="2024-02" db="EMBL/GenBank/DDBJ databases">
        <title>Bifidobacterium honeyensis sp. nov., isolated from the comb honey.</title>
        <authorList>
            <person name="Liu W."/>
            <person name="Li Y."/>
        </authorList>
    </citation>
    <scope>NUCLEOTIDE SEQUENCE [LARGE SCALE GENOMIC DNA]</scope>
    <source>
        <strain evidence="2 3">IMAU50988</strain>
    </source>
</reference>
<evidence type="ECO:0000313" key="3">
    <source>
        <dbReference type="Proteomes" id="UP001373159"/>
    </source>
</evidence>
<dbReference type="EMBL" id="JBANBB010000001">
    <property type="protein sequence ID" value="MEK0306672.1"/>
    <property type="molecule type" value="Genomic_DNA"/>
</dbReference>
<proteinExistence type="predicted"/>